<evidence type="ECO:0000313" key="5">
    <source>
        <dbReference type="Proteomes" id="UP001231189"/>
    </source>
</evidence>
<feature type="signal peptide" evidence="2">
    <location>
        <begin position="1"/>
        <end position="16"/>
    </location>
</feature>
<evidence type="ECO:0000256" key="1">
    <source>
        <dbReference type="SAM" id="MobiDB-lite"/>
    </source>
</evidence>
<reference evidence="4" key="1">
    <citation type="submission" date="2023-07" db="EMBL/GenBank/DDBJ databases">
        <title>A chromosome-level genome assembly of Lolium multiflorum.</title>
        <authorList>
            <person name="Chen Y."/>
            <person name="Copetti D."/>
            <person name="Kolliker R."/>
            <person name="Studer B."/>
        </authorList>
    </citation>
    <scope>NUCLEOTIDE SEQUENCE</scope>
    <source>
        <strain evidence="4">02402/16</strain>
        <tissue evidence="4">Leaf</tissue>
    </source>
</reference>
<dbReference type="Pfam" id="PF13966">
    <property type="entry name" value="zf-RVT"/>
    <property type="match status" value="1"/>
</dbReference>
<protein>
    <recommendedName>
        <fullName evidence="3">Reverse transcriptase zinc-binding domain-containing protein</fullName>
    </recommendedName>
</protein>
<gene>
    <name evidence="4" type="ORF">QYE76_051181</name>
</gene>
<comment type="caution">
    <text evidence="4">The sequence shown here is derived from an EMBL/GenBank/DDBJ whole genome shotgun (WGS) entry which is preliminary data.</text>
</comment>
<feature type="chain" id="PRO_5042059179" description="Reverse transcriptase zinc-binding domain-containing protein" evidence="2">
    <location>
        <begin position="17"/>
        <end position="442"/>
    </location>
</feature>
<dbReference type="InterPro" id="IPR026960">
    <property type="entry name" value="RVT-Znf"/>
</dbReference>
<evidence type="ECO:0000313" key="4">
    <source>
        <dbReference type="EMBL" id="KAK1663022.1"/>
    </source>
</evidence>
<feature type="domain" description="Reverse transcriptase zinc-binding" evidence="3">
    <location>
        <begin position="253"/>
        <end position="335"/>
    </location>
</feature>
<name>A0AAD8WHN5_LOLMU</name>
<evidence type="ECO:0000256" key="2">
    <source>
        <dbReference type="SAM" id="SignalP"/>
    </source>
</evidence>
<evidence type="ECO:0000259" key="3">
    <source>
        <dbReference type="Pfam" id="PF13966"/>
    </source>
</evidence>
<dbReference type="Proteomes" id="UP001231189">
    <property type="component" value="Unassembled WGS sequence"/>
</dbReference>
<dbReference type="PANTHER" id="PTHR36617">
    <property type="entry name" value="PROTEIN, PUTATIVE-RELATED"/>
    <property type="match status" value="1"/>
</dbReference>
<proteinExistence type="predicted"/>
<sequence length="442" mass="49844">MVSLCAPAVWVALCGARGWSGSTMQVAVPKGGARDGMGATQGPFPSAGNMQMQGRGASPRTPGQQSLGAISGKTTLDVTLLKQLEYQNIETMEEEDLGKRKGLQLYQNAEGLWADLIRAKYLGDRDLFDKEVPVRGSQFWNAIQKIKWHFKLGARHKVRNGKRTYFWLDWWSGSGPLRARFPRLYSCCDQPFITVDAAKVRDGPPGAWRIRFRRQFSLAETVEWDNLCREIQDLPTDDQPDVVSWSLEPSGVFSAKSVYYGLTQGASVSHFRDVWRARVPPKIKVFLWQLIRGKLPSSEQVAKRQGPSNGRCSLCGEVEDCNHIFFTCHMAGFMWAGVRELLHCEWNPGGIGDFIALAQGISGPLRSLVWFTFAAMSWSLWNIRNKLTIEGKLINNPTDAFYHMMLHMQSWRVLVRRRDRALLDEALEAVRLLHARSRAGGE</sequence>
<keyword evidence="2" id="KW-0732">Signal</keyword>
<keyword evidence="5" id="KW-1185">Reference proteome</keyword>
<dbReference type="PANTHER" id="PTHR36617:SF5">
    <property type="entry name" value="OS05G0421675 PROTEIN"/>
    <property type="match status" value="1"/>
</dbReference>
<dbReference type="EMBL" id="JAUUTY010000003">
    <property type="protein sequence ID" value="KAK1663022.1"/>
    <property type="molecule type" value="Genomic_DNA"/>
</dbReference>
<feature type="region of interest" description="Disordered" evidence="1">
    <location>
        <begin position="33"/>
        <end position="66"/>
    </location>
</feature>
<dbReference type="AlphaFoldDB" id="A0AAD8WHN5"/>
<accession>A0AAD8WHN5</accession>
<organism evidence="4 5">
    <name type="scientific">Lolium multiflorum</name>
    <name type="common">Italian ryegrass</name>
    <name type="synonym">Lolium perenne subsp. multiflorum</name>
    <dbReference type="NCBI Taxonomy" id="4521"/>
    <lineage>
        <taxon>Eukaryota</taxon>
        <taxon>Viridiplantae</taxon>
        <taxon>Streptophyta</taxon>
        <taxon>Embryophyta</taxon>
        <taxon>Tracheophyta</taxon>
        <taxon>Spermatophyta</taxon>
        <taxon>Magnoliopsida</taxon>
        <taxon>Liliopsida</taxon>
        <taxon>Poales</taxon>
        <taxon>Poaceae</taxon>
        <taxon>BOP clade</taxon>
        <taxon>Pooideae</taxon>
        <taxon>Poodae</taxon>
        <taxon>Poeae</taxon>
        <taxon>Poeae Chloroplast Group 2 (Poeae type)</taxon>
        <taxon>Loliodinae</taxon>
        <taxon>Loliinae</taxon>
        <taxon>Lolium</taxon>
    </lineage>
</organism>